<dbReference type="InterPro" id="IPR008030">
    <property type="entry name" value="NmrA-like"/>
</dbReference>
<gene>
    <name evidence="2" type="ORF">Poli38472_012653</name>
</gene>
<sequence length="297" mass="31370">MPASTATLLVTGASGHLGKLTINHLLNTLQVSPERIVAGTRDPTKLQELADKGIQVRKLDFNDIESVTAAAAGVDRALVISTDDVLGREAGQKATVEALVQAGVKHIVYTSLQALEKSLFTLKDSHAVTEEVIKSSKVSYSILRNGLYFENNIGSLIGASKSGKWYSAAKDGKVSLLSRDDLARAAAYALASDSTESKIYELTGSEALTIEEIVAQISETVEKPIEVVHVPVEGLAQGIAAATGLPLEIASVFASADASTAAGFADDITDDLEKLTGVKPQTHREWLAANKAFLQSL</sequence>
<protein>
    <recommendedName>
        <fullName evidence="1">NmrA-like domain-containing protein</fullName>
    </recommendedName>
</protein>
<dbReference type="InterPro" id="IPR036291">
    <property type="entry name" value="NAD(P)-bd_dom_sf"/>
</dbReference>
<dbReference type="SUPFAM" id="SSF51735">
    <property type="entry name" value="NAD(P)-binding Rossmann-fold domains"/>
    <property type="match status" value="1"/>
</dbReference>
<accession>A0A8K1CDU8</accession>
<proteinExistence type="predicted"/>
<organism evidence="2 3">
    <name type="scientific">Pythium oligandrum</name>
    <name type="common">Mycoparasitic fungus</name>
    <dbReference type="NCBI Taxonomy" id="41045"/>
    <lineage>
        <taxon>Eukaryota</taxon>
        <taxon>Sar</taxon>
        <taxon>Stramenopiles</taxon>
        <taxon>Oomycota</taxon>
        <taxon>Peronosporomycetes</taxon>
        <taxon>Pythiales</taxon>
        <taxon>Pythiaceae</taxon>
        <taxon>Pythium</taxon>
    </lineage>
</organism>
<dbReference type="Pfam" id="PF05368">
    <property type="entry name" value="NmrA"/>
    <property type="match status" value="1"/>
</dbReference>
<dbReference type="PANTHER" id="PTHR47129:SF1">
    <property type="entry name" value="NMRA-LIKE DOMAIN-CONTAINING PROTEIN"/>
    <property type="match status" value="1"/>
</dbReference>
<evidence type="ECO:0000313" key="2">
    <source>
        <dbReference type="EMBL" id="TMW61462.1"/>
    </source>
</evidence>
<dbReference type="InterPro" id="IPR052718">
    <property type="entry name" value="NmrA-type_oxidoreductase"/>
</dbReference>
<name>A0A8K1CDU8_PYTOL</name>
<keyword evidence="3" id="KW-1185">Reference proteome</keyword>
<dbReference type="CDD" id="cd05269">
    <property type="entry name" value="TMR_SDR_a"/>
    <property type="match status" value="1"/>
</dbReference>
<reference evidence="2" key="1">
    <citation type="submission" date="2019-03" db="EMBL/GenBank/DDBJ databases">
        <title>Long read genome sequence of the mycoparasitic Pythium oligandrum ATCC 38472 isolated from sugarbeet rhizosphere.</title>
        <authorList>
            <person name="Gaulin E."/>
        </authorList>
    </citation>
    <scope>NUCLEOTIDE SEQUENCE</scope>
    <source>
        <strain evidence="2">ATCC 38472_TT</strain>
    </source>
</reference>
<dbReference type="Gene3D" id="3.90.25.10">
    <property type="entry name" value="UDP-galactose 4-epimerase, domain 1"/>
    <property type="match status" value="1"/>
</dbReference>
<comment type="caution">
    <text evidence="2">The sequence shown here is derived from an EMBL/GenBank/DDBJ whole genome shotgun (WGS) entry which is preliminary data.</text>
</comment>
<feature type="domain" description="NmrA-like" evidence="1">
    <location>
        <begin position="5"/>
        <end position="287"/>
    </location>
</feature>
<evidence type="ECO:0000313" key="3">
    <source>
        <dbReference type="Proteomes" id="UP000794436"/>
    </source>
</evidence>
<evidence type="ECO:0000259" key="1">
    <source>
        <dbReference type="Pfam" id="PF05368"/>
    </source>
</evidence>
<dbReference type="EMBL" id="SPLM01000076">
    <property type="protein sequence ID" value="TMW61462.1"/>
    <property type="molecule type" value="Genomic_DNA"/>
</dbReference>
<dbReference type="AlphaFoldDB" id="A0A8K1CDU8"/>
<dbReference type="PANTHER" id="PTHR47129">
    <property type="entry name" value="QUINONE OXIDOREDUCTASE 2"/>
    <property type="match status" value="1"/>
</dbReference>
<dbReference type="Gene3D" id="3.40.50.720">
    <property type="entry name" value="NAD(P)-binding Rossmann-like Domain"/>
    <property type="match status" value="1"/>
</dbReference>
<dbReference type="Proteomes" id="UP000794436">
    <property type="component" value="Unassembled WGS sequence"/>
</dbReference>
<dbReference type="OrthoDB" id="419598at2759"/>